<name>A0ABD1I2W8_SALDI</name>
<comment type="caution">
    <text evidence="4">The sequence shown here is derived from an EMBL/GenBank/DDBJ whole genome shotgun (WGS) entry which is preliminary data.</text>
</comment>
<proteinExistence type="predicted"/>
<gene>
    <name evidence="4" type="ORF">AAHA92_05584</name>
</gene>
<evidence type="ECO:0000259" key="3">
    <source>
        <dbReference type="Pfam" id="PF14577"/>
    </source>
</evidence>
<organism evidence="4 5">
    <name type="scientific">Salvia divinorum</name>
    <name type="common">Maria pastora</name>
    <name type="synonym">Diviner's sage</name>
    <dbReference type="NCBI Taxonomy" id="28513"/>
    <lineage>
        <taxon>Eukaryota</taxon>
        <taxon>Viridiplantae</taxon>
        <taxon>Streptophyta</taxon>
        <taxon>Embryophyta</taxon>
        <taxon>Tracheophyta</taxon>
        <taxon>Spermatophyta</taxon>
        <taxon>Magnoliopsida</taxon>
        <taxon>eudicotyledons</taxon>
        <taxon>Gunneridae</taxon>
        <taxon>Pentapetalae</taxon>
        <taxon>asterids</taxon>
        <taxon>lamiids</taxon>
        <taxon>Lamiales</taxon>
        <taxon>Lamiaceae</taxon>
        <taxon>Nepetoideae</taxon>
        <taxon>Mentheae</taxon>
        <taxon>Salviinae</taxon>
        <taxon>Salvia</taxon>
        <taxon>Salvia subgen. Calosphace</taxon>
    </lineage>
</organism>
<dbReference type="InterPro" id="IPR039299">
    <property type="entry name" value="SEOA"/>
</dbReference>
<feature type="chain" id="PRO_5044800778" evidence="1">
    <location>
        <begin position="24"/>
        <end position="495"/>
    </location>
</feature>
<dbReference type="Proteomes" id="UP001567538">
    <property type="component" value="Unassembled WGS sequence"/>
</dbReference>
<evidence type="ECO:0000256" key="1">
    <source>
        <dbReference type="SAM" id="SignalP"/>
    </source>
</evidence>
<feature type="domain" description="Sieve element occlusion N-terminal" evidence="2">
    <location>
        <begin position="1"/>
        <end position="85"/>
    </location>
</feature>
<evidence type="ECO:0000259" key="2">
    <source>
        <dbReference type="Pfam" id="PF14576"/>
    </source>
</evidence>
<protein>
    <submittedName>
        <fullName evidence="4">Uncharacterized protein</fullName>
    </submittedName>
</protein>
<keyword evidence="1" id="KW-0732">Signal</keyword>
<accession>A0ABD1I2W8</accession>
<dbReference type="PANTHER" id="PTHR33232">
    <property type="entry name" value="PROTEIN SIEVE ELEMENT OCCLUSION B-LIKE"/>
    <property type="match status" value="1"/>
</dbReference>
<dbReference type="InterPro" id="IPR027942">
    <property type="entry name" value="SEO_N"/>
</dbReference>
<dbReference type="AlphaFoldDB" id="A0ABD1I2W8"/>
<dbReference type="Pfam" id="PF14577">
    <property type="entry name" value="SEO_C"/>
    <property type="match status" value="1"/>
</dbReference>
<keyword evidence="5" id="KW-1185">Reference proteome</keyword>
<feature type="domain" description="Sieve element occlusion C-terminal" evidence="3">
    <location>
        <begin position="258"/>
        <end position="494"/>
    </location>
</feature>
<dbReference type="InterPro" id="IPR027944">
    <property type="entry name" value="SEO_C"/>
</dbReference>
<feature type="signal peptide" evidence="1">
    <location>
        <begin position="1"/>
        <end position="23"/>
    </location>
</feature>
<dbReference type="PANTHER" id="PTHR33232:SF12">
    <property type="entry name" value="PROTEIN SIEVE ELEMENT OCCLUSION B-LIKE"/>
    <property type="match status" value="1"/>
</dbReference>
<sequence>MAVALAQIPIAVYWITRVIVACASQITEILGITQVISSYTETWDLSSLEQKIISIQTTFNIQLDLCYKYIVEKKQIEHVQTIKESIELTTSETTVYVDNQKILQLIIFVNDGSPPLAYGPDKATKVGVEVLKGKTVLLLISDLEISDDEIFILTQMYQASRKDSLQYEIVWLTIVDKVDEDEEFDTKFFDLKKKMPWYTLEHPSLLEPGVIRYVKEEWHYSRKPILVALDPQGKVSSSNAYHMLWTWGNTAYPFTVGRDLELWSNQEWSLKLLISDIDASISKWIKEEKVICLYGGENYDWIQDFVTTAKEVISVAGIKLEMVYVGKNTTKERIKKLKEILAGRSLIWENPTFIWYFWTRIESMMYSKIHHGAKVATVKDNGDYILVEVLNMLTLGGSDQGWGLISQGAGSGPGKIARAKGDVILKALVEFKTWSGEVKPKGFVVALNTYLAGQHTKEHCNRLILPGLDDTPEMVVCTECQRPMEKYIMYRCCNE</sequence>
<evidence type="ECO:0000313" key="5">
    <source>
        <dbReference type="Proteomes" id="UP001567538"/>
    </source>
</evidence>
<dbReference type="EMBL" id="JBEAFC010000003">
    <property type="protein sequence ID" value="KAL1563080.1"/>
    <property type="molecule type" value="Genomic_DNA"/>
</dbReference>
<dbReference type="Pfam" id="PF14576">
    <property type="entry name" value="SEO_N"/>
    <property type="match status" value="1"/>
</dbReference>
<reference evidence="4 5" key="1">
    <citation type="submission" date="2024-06" db="EMBL/GenBank/DDBJ databases">
        <title>A chromosome level genome sequence of Diviner's sage (Salvia divinorum).</title>
        <authorList>
            <person name="Ford S.A."/>
            <person name="Ro D.-K."/>
            <person name="Ness R.W."/>
            <person name="Phillips M.A."/>
        </authorList>
    </citation>
    <scope>NUCLEOTIDE SEQUENCE [LARGE SCALE GENOMIC DNA]</scope>
    <source>
        <strain evidence="4">SAF-2024a</strain>
        <tissue evidence="4">Leaf</tissue>
    </source>
</reference>
<evidence type="ECO:0000313" key="4">
    <source>
        <dbReference type="EMBL" id="KAL1563080.1"/>
    </source>
</evidence>